<dbReference type="Pfam" id="PF24961">
    <property type="entry name" value="NfeD_membrane"/>
    <property type="match status" value="1"/>
</dbReference>
<keyword evidence="3 5" id="KW-1133">Transmembrane helix</keyword>
<evidence type="ECO:0000313" key="9">
    <source>
        <dbReference type="Proteomes" id="UP000036908"/>
    </source>
</evidence>
<name>A0A0L8AMP9_9BACT</name>
<feature type="transmembrane region" description="Helical" evidence="5">
    <location>
        <begin position="53"/>
        <end position="74"/>
    </location>
</feature>
<evidence type="ECO:0000256" key="2">
    <source>
        <dbReference type="ARBA" id="ARBA00022692"/>
    </source>
</evidence>
<organism evidence="8 9">
    <name type="scientific">Roseivirga seohaensis subsp. aquiponti</name>
    <dbReference type="NCBI Taxonomy" id="1566026"/>
    <lineage>
        <taxon>Bacteria</taxon>
        <taxon>Pseudomonadati</taxon>
        <taxon>Bacteroidota</taxon>
        <taxon>Cytophagia</taxon>
        <taxon>Cytophagales</taxon>
        <taxon>Roseivirgaceae</taxon>
        <taxon>Roseivirga</taxon>
    </lineage>
</organism>
<dbReference type="AlphaFoldDB" id="A0A0L8AMP9"/>
<dbReference type="OrthoDB" id="1120520at2"/>
<feature type="domain" description="NfeD integral membrane" evidence="7">
    <location>
        <begin position="6"/>
        <end position="74"/>
    </location>
</feature>
<comment type="caution">
    <text evidence="8">The sequence shown here is derived from an EMBL/GenBank/DDBJ whole genome shotgun (WGS) entry which is preliminary data.</text>
</comment>
<evidence type="ECO:0000259" key="6">
    <source>
        <dbReference type="Pfam" id="PF01957"/>
    </source>
</evidence>
<dbReference type="PANTHER" id="PTHR33507:SF3">
    <property type="entry name" value="INNER MEMBRANE PROTEIN YBBJ"/>
    <property type="match status" value="1"/>
</dbReference>
<accession>A0A0L8AMP9</accession>
<evidence type="ECO:0000259" key="7">
    <source>
        <dbReference type="Pfam" id="PF24961"/>
    </source>
</evidence>
<dbReference type="Pfam" id="PF01957">
    <property type="entry name" value="NfeD"/>
    <property type="match status" value="1"/>
</dbReference>
<sequence>MGEWIAIILLVIIGLILIYIELLFVPGTTVVGVVGFALTCAGIYLTYEKHGALAGNYMLVGSFLISVVAIYFSFKSKSWDRFSLKDTNKGKFNEGYSLGLEVGMEGIAISDLKPVGKGEFGDKSYEVVSMGSHIESGSRIEIIKVLGNRITVERINN</sequence>
<comment type="subcellular location">
    <subcellularLocation>
        <location evidence="1">Membrane</location>
        <topology evidence="1">Multi-pass membrane protein</topology>
    </subcellularLocation>
</comment>
<dbReference type="Proteomes" id="UP000036908">
    <property type="component" value="Unassembled WGS sequence"/>
</dbReference>
<feature type="transmembrane region" description="Helical" evidence="5">
    <location>
        <begin position="30"/>
        <end position="47"/>
    </location>
</feature>
<dbReference type="PATRIC" id="fig|1566026.4.peg.3089"/>
<keyword evidence="9" id="KW-1185">Reference proteome</keyword>
<dbReference type="InterPro" id="IPR012340">
    <property type="entry name" value="NA-bd_OB-fold"/>
</dbReference>
<evidence type="ECO:0000256" key="5">
    <source>
        <dbReference type="SAM" id="Phobius"/>
    </source>
</evidence>
<evidence type="ECO:0000313" key="8">
    <source>
        <dbReference type="EMBL" id="KOF03492.1"/>
    </source>
</evidence>
<protein>
    <submittedName>
        <fullName evidence="8">Uncharacterized protein</fullName>
    </submittedName>
</protein>
<dbReference type="PANTHER" id="PTHR33507">
    <property type="entry name" value="INNER MEMBRANE PROTEIN YBBJ"/>
    <property type="match status" value="1"/>
</dbReference>
<evidence type="ECO:0000256" key="3">
    <source>
        <dbReference type="ARBA" id="ARBA00022989"/>
    </source>
</evidence>
<feature type="transmembrane region" description="Helical" evidence="5">
    <location>
        <begin position="6"/>
        <end position="25"/>
    </location>
</feature>
<keyword evidence="2 5" id="KW-0812">Transmembrane</keyword>
<dbReference type="GO" id="GO:0005886">
    <property type="term" value="C:plasma membrane"/>
    <property type="evidence" value="ECO:0007669"/>
    <property type="project" value="TreeGrafter"/>
</dbReference>
<evidence type="ECO:0000256" key="1">
    <source>
        <dbReference type="ARBA" id="ARBA00004141"/>
    </source>
</evidence>
<dbReference type="InterPro" id="IPR002810">
    <property type="entry name" value="NfeD-like_C"/>
</dbReference>
<proteinExistence type="predicted"/>
<dbReference type="Gene3D" id="2.40.50.140">
    <property type="entry name" value="Nucleic acid-binding proteins"/>
    <property type="match status" value="1"/>
</dbReference>
<feature type="domain" description="NfeD-like C-terminal" evidence="6">
    <location>
        <begin position="102"/>
        <end position="154"/>
    </location>
</feature>
<gene>
    <name evidence="8" type="ORF">OB69_06310</name>
</gene>
<reference evidence="9" key="1">
    <citation type="submission" date="2014-11" db="EMBL/GenBank/DDBJ databases">
        <title>Genome sequencing of Roseivirga sp. D-25.</title>
        <authorList>
            <person name="Selvaratnam C."/>
            <person name="Thevarajoo S."/>
            <person name="Goh K.M."/>
            <person name="Eee R."/>
            <person name="Chan K.-G."/>
            <person name="Chong C.S."/>
        </authorList>
    </citation>
    <scope>NUCLEOTIDE SEQUENCE [LARGE SCALE GENOMIC DNA]</scope>
    <source>
        <strain evidence="9">D-25</strain>
    </source>
</reference>
<dbReference type="InterPro" id="IPR056739">
    <property type="entry name" value="NfeD_membrane"/>
</dbReference>
<dbReference type="RefSeq" id="WP_053222857.1">
    <property type="nucleotide sequence ID" value="NZ_JSVA01000007.1"/>
</dbReference>
<dbReference type="EMBL" id="JSVA01000007">
    <property type="protein sequence ID" value="KOF03492.1"/>
    <property type="molecule type" value="Genomic_DNA"/>
</dbReference>
<dbReference type="InterPro" id="IPR052165">
    <property type="entry name" value="Membrane_assoc_protease"/>
</dbReference>
<keyword evidence="4 5" id="KW-0472">Membrane</keyword>
<evidence type="ECO:0000256" key="4">
    <source>
        <dbReference type="ARBA" id="ARBA00023136"/>
    </source>
</evidence>